<organism evidence="2 3">
    <name type="scientific">Thermogemmatispora tikiterensis</name>
    <dbReference type="NCBI Taxonomy" id="1825093"/>
    <lineage>
        <taxon>Bacteria</taxon>
        <taxon>Bacillati</taxon>
        <taxon>Chloroflexota</taxon>
        <taxon>Ktedonobacteria</taxon>
        <taxon>Thermogemmatisporales</taxon>
        <taxon>Thermogemmatisporaceae</taxon>
        <taxon>Thermogemmatispora</taxon>
    </lineage>
</organism>
<dbReference type="OrthoDB" id="10003935at2"/>
<feature type="region of interest" description="Disordered" evidence="1">
    <location>
        <begin position="82"/>
        <end position="107"/>
    </location>
</feature>
<evidence type="ECO:0000256" key="1">
    <source>
        <dbReference type="SAM" id="MobiDB-lite"/>
    </source>
</evidence>
<feature type="compositionally biased region" description="Gly residues" evidence="1">
    <location>
        <begin position="90"/>
        <end position="107"/>
    </location>
</feature>
<reference evidence="2 3" key="1">
    <citation type="submission" date="2016-08" db="EMBL/GenBank/DDBJ databases">
        <title>Analysis of Carbohydrate Active Enzymes in Thermogemmatispora T81 Reveals Carbohydrate Degradation Ability.</title>
        <authorList>
            <person name="Tomazini A."/>
            <person name="Lal S."/>
            <person name="Stott M."/>
            <person name="Henrissat B."/>
            <person name="Polikarpov I."/>
            <person name="Sparling R."/>
            <person name="Levin D.B."/>
        </authorList>
    </citation>
    <scope>NUCLEOTIDE SEQUENCE [LARGE SCALE GENOMIC DNA]</scope>
    <source>
        <strain evidence="2 3">T81</strain>
    </source>
</reference>
<dbReference type="RefSeq" id="WP_112426688.1">
    <property type="nucleotide sequence ID" value="NZ_MCIF01000002.1"/>
</dbReference>
<dbReference type="AlphaFoldDB" id="A0A328VAJ6"/>
<dbReference type="EMBL" id="MCIF01000002">
    <property type="protein sequence ID" value="RAQ94628.1"/>
    <property type="molecule type" value="Genomic_DNA"/>
</dbReference>
<keyword evidence="3" id="KW-1185">Reference proteome</keyword>
<protein>
    <submittedName>
        <fullName evidence="2">Uncharacterized protein</fullName>
    </submittedName>
</protein>
<feature type="compositionally biased region" description="Basic and acidic residues" evidence="1">
    <location>
        <begin position="1"/>
        <end position="17"/>
    </location>
</feature>
<gene>
    <name evidence="2" type="ORF">A4R35_03715</name>
</gene>
<sequence length="107" mass="10618">MQGDVDAHHEGVRKEGLPLEGPDAGAGAHVQDGAGALRSERGQVVVAQSAIQGVVLVIEPLVFQRVLGQQIGDIVQVLALPGGGRRARGGEGVGQGRGDGGSGPAAA</sequence>
<dbReference type="Proteomes" id="UP000248706">
    <property type="component" value="Unassembled WGS sequence"/>
</dbReference>
<comment type="caution">
    <text evidence="2">The sequence shown here is derived from an EMBL/GenBank/DDBJ whole genome shotgun (WGS) entry which is preliminary data.</text>
</comment>
<name>A0A328VAJ6_9CHLR</name>
<feature type="region of interest" description="Disordered" evidence="1">
    <location>
        <begin position="1"/>
        <end position="34"/>
    </location>
</feature>
<accession>A0A328VAJ6</accession>
<evidence type="ECO:0000313" key="3">
    <source>
        <dbReference type="Proteomes" id="UP000248706"/>
    </source>
</evidence>
<evidence type="ECO:0000313" key="2">
    <source>
        <dbReference type="EMBL" id="RAQ94628.1"/>
    </source>
</evidence>
<proteinExistence type="predicted"/>